<evidence type="ECO:0000313" key="3">
    <source>
        <dbReference type="EMBL" id="AZU61604.1"/>
    </source>
</evidence>
<evidence type="ECO:0000256" key="1">
    <source>
        <dbReference type="SAM" id="Phobius"/>
    </source>
</evidence>
<feature type="transmembrane region" description="Helical" evidence="1">
    <location>
        <begin position="246"/>
        <end position="265"/>
    </location>
</feature>
<dbReference type="EMBL" id="CP022572">
    <property type="protein sequence ID" value="AZU61604.1"/>
    <property type="molecule type" value="Genomic_DNA"/>
</dbReference>
<dbReference type="OrthoDB" id="1633380at2"/>
<organism evidence="3 4">
    <name type="scientific">Neobacillus mesonae</name>
    <dbReference type="NCBI Taxonomy" id="1193713"/>
    <lineage>
        <taxon>Bacteria</taxon>
        <taxon>Bacillati</taxon>
        <taxon>Bacillota</taxon>
        <taxon>Bacilli</taxon>
        <taxon>Bacillales</taxon>
        <taxon>Bacillaceae</taxon>
        <taxon>Neobacillus</taxon>
    </lineage>
</organism>
<feature type="transmembrane region" description="Helical" evidence="1">
    <location>
        <begin position="396"/>
        <end position="417"/>
    </location>
</feature>
<feature type="transmembrane region" description="Helical" evidence="1">
    <location>
        <begin position="319"/>
        <end position="341"/>
    </location>
</feature>
<keyword evidence="1" id="KW-0472">Membrane</keyword>
<keyword evidence="1" id="KW-1133">Transmembrane helix</keyword>
<protein>
    <submittedName>
        <fullName evidence="3">Histidine transporter</fullName>
    </submittedName>
</protein>
<dbReference type="KEGG" id="nmk:CHR53_10140"/>
<sequence>MKELQGSVETQQFNQNVDVKPSIYSISNILKFLIFSMIGIFMFFIPIEWNGKSSIPLDHFVTWVRNIVGKGASYYVLILVMLGAIHPFYKKTWKKNAVEAVITLFKVLGAIATIMVIFNIGPAWLMAEDMGPYWLNFLLIPIGMLVPIGAVFLALLVGYGLLEFIGIFMQPIMRPIWKTPGRSAIDAVASFVGSYSIGLLITNRVYKEGKYTKREAVIIATGFSTVSATFMIVVAKTLDLMHIWNLYFWLTLVVTFAVTAITVRLRPISKMSDEYYSGEGYPEEVIKKDRIKVAWNQAMITAESAPKLWKNIFDNVKDGVLMAMGILPTIMSIGLLGLILVNQTPVFDYLGYIFYPLTAILQIPEPFLAAKAAAINLVDMFVPSLVVLKTSLETRFIIGSLSISVILFFSSLIPCIMSTEIPLRMRDILSIWFIRTVFSLLLITPLAFLFL</sequence>
<name>A0A3T0HWT4_9BACI</name>
<evidence type="ECO:0000259" key="2">
    <source>
        <dbReference type="Pfam" id="PF07670"/>
    </source>
</evidence>
<feature type="transmembrane region" description="Helical" evidence="1">
    <location>
        <begin position="67"/>
        <end position="89"/>
    </location>
</feature>
<keyword evidence="1" id="KW-0812">Transmembrane</keyword>
<gene>
    <name evidence="3" type="ORF">CHR53_10140</name>
</gene>
<feature type="transmembrane region" description="Helical" evidence="1">
    <location>
        <begin position="216"/>
        <end position="234"/>
    </location>
</feature>
<evidence type="ECO:0000313" key="4">
    <source>
        <dbReference type="Proteomes" id="UP000282892"/>
    </source>
</evidence>
<feature type="transmembrane region" description="Helical" evidence="1">
    <location>
        <begin position="101"/>
        <end position="125"/>
    </location>
</feature>
<keyword evidence="4" id="KW-1185">Reference proteome</keyword>
<dbReference type="InterPro" id="IPR011642">
    <property type="entry name" value="Gate_dom"/>
</dbReference>
<accession>A0A3T0HWT4</accession>
<proteinExistence type="predicted"/>
<dbReference type="RefSeq" id="WP_066396535.1">
    <property type="nucleotide sequence ID" value="NZ_CP022572.1"/>
</dbReference>
<reference evidence="3 4" key="1">
    <citation type="submission" date="2017-07" db="EMBL/GenBank/DDBJ databases">
        <title>The complete genome sequence of Bacillus mesonae strain H20-5, an efficient strain improving plant abiotic stress resistance.</title>
        <authorList>
            <person name="Kim S.Y."/>
            <person name="Song H."/>
            <person name="Sang M.K."/>
            <person name="Weon H.-Y."/>
            <person name="Song J."/>
        </authorList>
    </citation>
    <scope>NUCLEOTIDE SEQUENCE [LARGE SCALE GENOMIC DNA]</scope>
    <source>
        <strain evidence="3 4">H20-5</strain>
    </source>
</reference>
<feature type="transmembrane region" description="Helical" evidence="1">
    <location>
        <begin position="429"/>
        <end position="450"/>
    </location>
</feature>
<feature type="domain" description="Nucleoside transporter/FeoB GTPase Gate" evidence="2">
    <location>
        <begin position="141"/>
        <end position="238"/>
    </location>
</feature>
<dbReference type="Pfam" id="PF07670">
    <property type="entry name" value="Gate"/>
    <property type="match status" value="1"/>
</dbReference>
<dbReference type="Proteomes" id="UP000282892">
    <property type="component" value="Chromosome"/>
</dbReference>
<feature type="transmembrane region" description="Helical" evidence="1">
    <location>
        <begin position="29"/>
        <end position="47"/>
    </location>
</feature>
<dbReference type="AlphaFoldDB" id="A0A3T0HWT4"/>
<dbReference type="STRING" id="1193713.GCA_001636315_04463"/>
<feature type="transmembrane region" description="Helical" evidence="1">
    <location>
        <begin position="137"/>
        <end position="162"/>
    </location>
</feature>